<proteinExistence type="predicted"/>
<dbReference type="InterPro" id="IPR003593">
    <property type="entry name" value="AAA+_ATPase"/>
</dbReference>
<dbReference type="PANTHER" id="PTHR35894:SF1">
    <property type="entry name" value="PHOSPHORIBULOKINASE _ URIDINE KINASE FAMILY"/>
    <property type="match status" value="1"/>
</dbReference>
<accession>A0A1Y6CV96</accession>
<dbReference type="Gene3D" id="3.40.50.300">
    <property type="entry name" value="P-loop containing nucleotide triphosphate hydrolases"/>
    <property type="match status" value="1"/>
</dbReference>
<reference evidence="2 3" key="1">
    <citation type="submission" date="2016-12" db="EMBL/GenBank/DDBJ databases">
        <authorList>
            <person name="Song W.-J."/>
            <person name="Kurnit D.M."/>
        </authorList>
    </citation>
    <scope>NUCLEOTIDE SEQUENCE [LARGE SCALE GENOMIC DNA]</scope>
    <source>
        <strain evidence="2 3">175</strain>
    </source>
</reference>
<gene>
    <name evidence="2" type="ORF">SAMN02949497_1641</name>
</gene>
<dbReference type="RefSeq" id="WP_176225135.1">
    <property type="nucleotide sequence ID" value="NZ_FXAM01000001.1"/>
</dbReference>
<dbReference type="InterPro" id="IPR027417">
    <property type="entry name" value="P-loop_NTPase"/>
</dbReference>
<dbReference type="PANTHER" id="PTHR35894">
    <property type="entry name" value="GENERAL SECRETION PATHWAY PROTEIN A-RELATED"/>
    <property type="match status" value="1"/>
</dbReference>
<dbReference type="SUPFAM" id="SSF52540">
    <property type="entry name" value="P-loop containing nucleoside triphosphate hydrolases"/>
    <property type="match status" value="1"/>
</dbReference>
<feature type="domain" description="AAA+ ATPase" evidence="1">
    <location>
        <begin position="149"/>
        <end position="313"/>
    </location>
</feature>
<evidence type="ECO:0000313" key="3">
    <source>
        <dbReference type="Proteomes" id="UP000192923"/>
    </source>
</evidence>
<evidence type="ECO:0000313" key="2">
    <source>
        <dbReference type="EMBL" id="SMF94331.1"/>
    </source>
</evidence>
<dbReference type="InterPro" id="IPR049945">
    <property type="entry name" value="AAA_22"/>
</dbReference>
<dbReference type="EMBL" id="FXAM01000001">
    <property type="protein sequence ID" value="SMF94331.1"/>
    <property type="molecule type" value="Genomic_DNA"/>
</dbReference>
<name>A0A1Y6CV96_9GAMM</name>
<dbReference type="STRING" id="1760988.SAMN02949497_1641"/>
<dbReference type="InterPro" id="IPR052026">
    <property type="entry name" value="ExeA_AAA_ATPase_DNA-bind"/>
</dbReference>
<sequence length="397" mass="42922">MNLRETLSRHNIGPAELGRALTQQGGRNAGRPFGISAMSLLINHGKFPAATPEEAIKQQIEGYLEGRGIPLAEIEGLWAAAATAAQAEASTTSAEDTAMLPRKSGLSPQARKHFKLMNPPLGDVERDEDMFLSPNIRYAREALMGAMRNGGFLAMVGESGAGKTTLIVECEEQIRRNALPVTIIRPPIIGMDIDSDKGAPLKARNILNFIMDVIDPSAKRQANLTGFAWGVQRALAERHAQGQRFALVIDDAHRLHKFTMNHLKDFYEIKSGRARLLSIILMGQPALANRLDPLNPDVVQITQRCELLTLSPLGDDLRGYLEARFTAAGLTLAGVFAPDAVDALRARLTTTQSAGGRRQVAVDLTYPLAVNNLVTASMNLAAELGVPQVSADVVREA</sequence>
<organism evidence="2 3">
    <name type="scientific">Methylomagnum ishizawai</name>
    <dbReference type="NCBI Taxonomy" id="1760988"/>
    <lineage>
        <taxon>Bacteria</taxon>
        <taxon>Pseudomonadati</taxon>
        <taxon>Pseudomonadota</taxon>
        <taxon>Gammaproteobacteria</taxon>
        <taxon>Methylococcales</taxon>
        <taxon>Methylococcaceae</taxon>
        <taxon>Methylomagnum</taxon>
    </lineage>
</organism>
<protein>
    <submittedName>
        <fullName evidence="2">Type II secretory pathway, component ExeA (Predicted ATPase)</fullName>
    </submittedName>
</protein>
<dbReference type="AlphaFoldDB" id="A0A1Y6CV96"/>
<evidence type="ECO:0000259" key="1">
    <source>
        <dbReference type="SMART" id="SM00382"/>
    </source>
</evidence>
<dbReference type="Proteomes" id="UP000192923">
    <property type="component" value="Unassembled WGS sequence"/>
</dbReference>
<dbReference type="GO" id="GO:0016887">
    <property type="term" value="F:ATP hydrolysis activity"/>
    <property type="evidence" value="ECO:0007669"/>
    <property type="project" value="InterPro"/>
</dbReference>
<keyword evidence="3" id="KW-1185">Reference proteome</keyword>
<dbReference type="Pfam" id="PF13401">
    <property type="entry name" value="AAA_22"/>
    <property type="match status" value="1"/>
</dbReference>
<dbReference type="SMART" id="SM00382">
    <property type="entry name" value="AAA"/>
    <property type="match status" value="1"/>
</dbReference>